<organism evidence="2 3">
    <name type="scientific">Trichostrongylus colubriformis</name>
    <name type="common">Black scour worm</name>
    <dbReference type="NCBI Taxonomy" id="6319"/>
    <lineage>
        <taxon>Eukaryota</taxon>
        <taxon>Metazoa</taxon>
        <taxon>Ecdysozoa</taxon>
        <taxon>Nematoda</taxon>
        <taxon>Chromadorea</taxon>
        <taxon>Rhabditida</taxon>
        <taxon>Rhabditina</taxon>
        <taxon>Rhabditomorpha</taxon>
        <taxon>Strongyloidea</taxon>
        <taxon>Trichostrongylidae</taxon>
        <taxon>Trichostrongylus</taxon>
    </lineage>
</organism>
<protein>
    <submittedName>
        <fullName evidence="2">Uncharacterized protein</fullName>
    </submittedName>
</protein>
<keyword evidence="3" id="KW-1185">Reference proteome</keyword>
<feature type="region of interest" description="Disordered" evidence="1">
    <location>
        <begin position="50"/>
        <end position="106"/>
    </location>
</feature>
<comment type="caution">
    <text evidence="2">The sequence shown here is derived from an EMBL/GenBank/DDBJ whole genome shotgun (WGS) entry which is preliminary data.</text>
</comment>
<dbReference type="AlphaFoldDB" id="A0AAN8G7D4"/>
<proteinExistence type="predicted"/>
<gene>
    <name evidence="2" type="ORF">GCK32_002907</name>
</gene>
<name>A0AAN8G7D4_TRICO</name>
<evidence type="ECO:0000313" key="2">
    <source>
        <dbReference type="EMBL" id="KAK5985225.1"/>
    </source>
</evidence>
<sequence>MHSSTPQQYWNDQMFDTVSSASGNHLCTTQLDSHLLTVNIGKIHSQMDLTYVDLPPPSSSRSRRTRFTSRLLDQQPRKASKKSDVDDNNSSSLDSNQRAQNAADPKRRRHGVLCSIIALFTCCLPSGSGETSLSNGKLRAKRC</sequence>
<dbReference type="EMBL" id="WIXE01001956">
    <property type="protein sequence ID" value="KAK5985225.1"/>
    <property type="molecule type" value="Genomic_DNA"/>
</dbReference>
<accession>A0AAN8G7D4</accession>
<evidence type="ECO:0000313" key="3">
    <source>
        <dbReference type="Proteomes" id="UP001331761"/>
    </source>
</evidence>
<evidence type="ECO:0000256" key="1">
    <source>
        <dbReference type="SAM" id="MobiDB-lite"/>
    </source>
</evidence>
<dbReference type="Proteomes" id="UP001331761">
    <property type="component" value="Unassembled WGS sequence"/>
</dbReference>
<reference evidence="2 3" key="1">
    <citation type="submission" date="2019-10" db="EMBL/GenBank/DDBJ databases">
        <title>Assembly and Annotation for the nematode Trichostrongylus colubriformis.</title>
        <authorList>
            <person name="Martin J."/>
        </authorList>
    </citation>
    <scope>NUCLEOTIDE SEQUENCE [LARGE SCALE GENOMIC DNA]</scope>
    <source>
        <strain evidence="2">G859</strain>
        <tissue evidence="2">Whole worm</tissue>
    </source>
</reference>